<accession>A0A1M6UI60</accession>
<evidence type="ECO:0000313" key="2">
    <source>
        <dbReference type="EMBL" id="SHK68850.1"/>
    </source>
</evidence>
<keyword evidence="3" id="KW-1185">Reference proteome</keyword>
<protein>
    <recommendedName>
        <fullName evidence="4">YhhN-like protein</fullName>
    </recommendedName>
</protein>
<feature type="transmembrane region" description="Helical" evidence="1">
    <location>
        <begin position="6"/>
        <end position="25"/>
    </location>
</feature>
<feature type="transmembrane region" description="Helical" evidence="1">
    <location>
        <begin position="133"/>
        <end position="150"/>
    </location>
</feature>
<keyword evidence="1" id="KW-1133">Transmembrane helix</keyword>
<feature type="transmembrane region" description="Helical" evidence="1">
    <location>
        <begin position="56"/>
        <end position="75"/>
    </location>
</feature>
<proteinExistence type="predicted"/>
<organism evidence="2 3">
    <name type="scientific">Fibrobacter intestinalis</name>
    <dbReference type="NCBI Taxonomy" id="28122"/>
    <lineage>
        <taxon>Bacteria</taxon>
        <taxon>Pseudomonadati</taxon>
        <taxon>Fibrobacterota</taxon>
        <taxon>Fibrobacteria</taxon>
        <taxon>Fibrobacterales</taxon>
        <taxon>Fibrobacteraceae</taxon>
        <taxon>Fibrobacter</taxon>
    </lineage>
</organism>
<name>A0A1M6UI60_9BACT</name>
<keyword evidence="1" id="KW-0472">Membrane</keyword>
<feature type="transmembrane region" description="Helical" evidence="1">
    <location>
        <begin position="108"/>
        <end position="126"/>
    </location>
</feature>
<dbReference type="RefSeq" id="WP_143159379.1">
    <property type="nucleotide sequence ID" value="NZ_FRAW01000014.1"/>
</dbReference>
<evidence type="ECO:0008006" key="4">
    <source>
        <dbReference type="Google" id="ProtNLM"/>
    </source>
</evidence>
<reference evidence="3" key="1">
    <citation type="submission" date="2016-11" db="EMBL/GenBank/DDBJ databases">
        <authorList>
            <person name="Varghese N."/>
            <person name="Submissions S."/>
        </authorList>
    </citation>
    <scope>NUCLEOTIDE SEQUENCE [LARGE SCALE GENOMIC DNA]</scope>
    <source>
        <strain evidence="3">UWOS</strain>
    </source>
</reference>
<feature type="transmembrane region" description="Helical" evidence="1">
    <location>
        <begin position="82"/>
        <end position="102"/>
    </location>
</feature>
<feature type="transmembrane region" description="Helical" evidence="1">
    <location>
        <begin position="32"/>
        <end position="50"/>
    </location>
</feature>
<sequence>MNSFLYMLTAIFAMLPAPFLFKGNVSLPLRSASIAIVLLADEIFVWLLTLKDFPPGEILPFRMLALTLCVATLFLGKRRRLFESFATGLWIWLEFFGMLSLSYRGVEFRLASLLILLSAFLPIHLLHPYKRETRFLLAVIWTAAWIFSYSPSF</sequence>
<dbReference type="AlphaFoldDB" id="A0A1M6UI60"/>
<evidence type="ECO:0000313" key="3">
    <source>
        <dbReference type="Proteomes" id="UP000184275"/>
    </source>
</evidence>
<dbReference type="Proteomes" id="UP000184275">
    <property type="component" value="Unassembled WGS sequence"/>
</dbReference>
<keyword evidence="1" id="KW-0812">Transmembrane</keyword>
<evidence type="ECO:0000256" key="1">
    <source>
        <dbReference type="SAM" id="Phobius"/>
    </source>
</evidence>
<dbReference type="EMBL" id="FRAW01000014">
    <property type="protein sequence ID" value="SHK68850.1"/>
    <property type="molecule type" value="Genomic_DNA"/>
</dbReference>
<gene>
    <name evidence="2" type="ORF">SAMN05720469_11411</name>
</gene>